<feature type="compositionally biased region" description="Basic and acidic residues" evidence="1">
    <location>
        <begin position="1"/>
        <end position="15"/>
    </location>
</feature>
<evidence type="ECO:0000313" key="3">
    <source>
        <dbReference type="Proteomes" id="UP000428325"/>
    </source>
</evidence>
<dbReference type="Proteomes" id="UP000428325">
    <property type="component" value="Chromosome"/>
</dbReference>
<name>A0A6B9FEI9_9EURY</name>
<evidence type="ECO:0000313" key="2">
    <source>
        <dbReference type="EMBL" id="QGX95240.1"/>
    </source>
</evidence>
<organism evidence="2 3">
    <name type="scientific">Haloplanus rallus</name>
    <dbReference type="NCBI Taxonomy" id="1816183"/>
    <lineage>
        <taxon>Archaea</taxon>
        <taxon>Methanobacteriati</taxon>
        <taxon>Methanobacteriota</taxon>
        <taxon>Stenosarchaea group</taxon>
        <taxon>Halobacteria</taxon>
        <taxon>Halobacteriales</taxon>
        <taxon>Haloferacaceae</taxon>
        <taxon>Haloplanus</taxon>
    </lineage>
</organism>
<protein>
    <submittedName>
        <fullName evidence="2">Uncharacterized protein</fullName>
    </submittedName>
</protein>
<proteinExistence type="predicted"/>
<feature type="region of interest" description="Disordered" evidence="1">
    <location>
        <begin position="1"/>
        <end position="32"/>
    </location>
</feature>
<accession>A0A6B9FEI9</accession>
<dbReference type="GeneID" id="43370026"/>
<dbReference type="EMBL" id="CP034345">
    <property type="protein sequence ID" value="QGX95240.1"/>
    <property type="molecule type" value="Genomic_DNA"/>
</dbReference>
<evidence type="ECO:0000256" key="1">
    <source>
        <dbReference type="SAM" id="MobiDB-lite"/>
    </source>
</evidence>
<keyword evidence="3" id="KW-1185">Reference proteome</keyword>
<dbReference type="RefSeq" id="WP_157689699.1">
    <property type="nucleotide sequence ID" value="NZ_CP034345.1"/>
</dbReference>
<dbReference type="AlphaFoldDB" id="A0A6B9FEI9"/>
<dbReference type="KEGG" id="hra:EI982_10755"/>
<gene>
    <name evidence="2" type="ORF">EI982_10755</name>
</gene>
<sequence>MIDQPRSDGATDRESGTPSADGAADEHRLPSGVAGSLRSLADRIDGFADALPIGPARHHARRAATAARTAADDDADLVARRVALGELVTALRHAADEAEASRSQYRLLELLYEEALPATREASDVIYG</sequence>
<reference evidence="2 3" key="1">
    <citation type="submission" date="2018-12" db="EMBL/GenBank/DDBJ databases">
        <title>Complete genome sequence of Haloplanus rallus MBLA0036.</title>
        <authorList>
            <person name="Nam Y.-d."/>
            <person name="Kang J."/>
            <person name="Chung W.-H."/>
            <person name="Park Y.S."/>
        </authorList>
    </citation>
    <scope>NUCLEOTIDE SEQUENCE [LARGE SCALE GENOMIC DNA]</scope>
    <source>
        <strain evidence="2 3">MBLA0036</strain>
    </source>
</reference>